<dbReference type="InterPro" id="IPR036278">
    <property type="entry name" value="Sialidase_sf"/>
</dbReference>
<protein>
    <recommendedName>
        <fullName evidence="2">Sialidase domain-containing protein</fullName>
    </recommendedName>
</protein>
<dbReference type="AlphaFoldDB" id="A0A0F9BVP4"/>
<organism evidence="1">
    <name type="scientific">marine sediment metagenome</name>
    <dbReference type="NCBI Taxonomy" id="412755"/>
    <lineage>
        <taxon>unclassified sequences</taxon>
        <taxon>metagenomes</taxon>
        <taxon>ecological metagenomes</taxon>
    </lineage>
</organism>
<dbReference type="CDD" id="cd15482">
    <property type="entry name" value="Sialidase_non-viral"/>
    <property type="match status" value="1"/>
</dbReference>
<sequence length="197" mass="22168">MSRDRINMTLAICLLVAFFILTCRSLSASSGSGITVEKKLHMKGAFVRAMGYTSHTKPILRETINAGRRKLIRVSEDNGKTWTVIGEDNWREKRGERTARRDAGNIHVDPNNGILIQFFTEREYGPRGGYGSFGPGADGTPLQARTGKIVYRFSRDEGKTWTPVKQLIQKGADYDETHWADGIYYGKNMGNFGELMR</sequence>
<dbReference type="SUPFAM" id="SSF50939">
    <property type="entry name" value="Sialidases"/>
    <property type="match status" value="1"/>
</dbReference>
<evidence type="ECO:0008006" key="2">
    <source>
        <dbReference type="Google" id="ProtNLM"/>
    </source>
</evidence>
<name>A0A0F9BVP4_9ZZZZ</name>
<reference evidence="1" key="1">
    <citation type="journal article" date="2015" name="Nature">
        <title>Complex archaea that bridge the gap between prokaryotes and eukaryotes.</title>
        <authorList>
            <person name="Spang A."/>
            <person name="Saw J.H."/>
            <person name="Jorgensen S.L."/>
            <person name="Zaremba-Niedzwiedzka K."/>
            <person name="Martijn J."/>
            <person name="Lind A.E."/>
            <person name="van Eijk R."/>
            <person name="Schleper C."/>
            <person name="Guy L."/>
            <person name="Ettema T.J."/>
        </authorList>
    </citation>
    <scope>NUCLEOTIDE SEQUENCE</scope>
</reference>
<evidence type="ECO:0000313" key="1">
    <source>
        <dbReference type="EMBL" id="KKK88466.1"/>
    </source>
</evidence>
<proteinExistence type="predicted"/>
<feature type="non-terminal residue" evidence="1">
    <location>
        <position position="197"/>
    </location>
</feature>
<dbReference type="EMBL" id="LAZR01049939">
    <property type="protein sequence ID" value="KKK88466.1"/>
    <property type="molecule type" value="Genomic_DNA"/>
</dbReference>
<gene>
    <name evidence="1" type="ORF">LCGC14_2742880</name>
</gene>
<comment type="caution">
    <text evidence="1">The sequence shown here is derived from an EMBL/GenBank/DDBJ whole genome shotgun (WGS) entry which is preliminary data.</text>
</comment>
<dbReference type="Gene3D" id="2.120.10.10">
    <property type="match status" value="1"/>
</dbReference>
<accession>A0A0F9BVP4</accession>